<dbReference type="InterPro" id="IPR019734">
    <property type="entry name" value="TPR_rpt"/>
</dbReference>
<evidence type="ECO:0000256" key="2">
    <source>
        <dbReference type="ARBA" id="ARBA00022803"/>
    </source>
</evidence>
<dbReference type="PANTHER" id="PTHR45586:SF1">
    <property type="entry name" value="LIPOPOLYSACCHARIDE ASSEMBLY PROTEIN B"/>
    <property type="match status" value="1"/>
</dbReference>
<dbReference type="PANTHER" id="PTHR45586">
    <property type="entry name" value="TPR REPEAT-CONTAINING PROTEIN PA4667"/>
    <property type="match status" value="1"/>
</dbReference>
<evidence type="ECO:0000256" key="3">
    <source>
        <dbReference type="PROSITE-ProRule" id="PRU00339"/>
    </source>
</evidence>
<dbReference type="Pfam" id="PF13176">
    <property type="entry name" value="TPR_7"/>
    <property type="match status" value="1"/>
</dbReference>
<dbReference type="SMART" id="SM00028">
    <property type="entry name" value="TPR"/>
    <property type="match status" value="6"/>
</dbReference>
<dbReference type="PATRIC" id="fig|1603606.3.peg.1312"/>
<dbReference type="KEGG" id="des:DSOUD_1199"/>
<keyword evidence="5" id="KW-1185">Reference proteome</keyword>
<dbReference type="Pfam" id="PF13432">
    <property type="entry name" value="TPR_16"/>
    <property type="match status" value="2"/>
</dbReference>
<proteinExistence type="predicted"/>
<dbReference type="PROSITE" id="PS51257">
    <property type="entry name" value="PROKAR_LIPOPROTEIN"/>
    <property type="match status" value="1"/>
</dbReference>
<dbReference type="Gene3D" id="1.25.40.10">
    <property type="entry name" value="Tetratricopeptide repeat domain"/>
    <property type="match status" value="2"/>
</dbReference>
<dbReference type="SUPFAM" id="SSF48452">
    <property type="entry name" value="TPR-like"/>
    <property type="match status" value="1"/>
</dbReference>
<accession>A0A0M4D8F5</accession>
<dbReference type="AlphaFoldDB" id="A0A0M4D8F5"/>
<organism evidence="4 5">
    <name type="scientific">Desulfuromonas soudanensis</name>
    <dbReference type="NCBI Taxonomy" id="1603606"/>
    <lineage>
        <taxon>Bacteria</taxon>
        <taxon>Pseudomonadati</taxon>
        <taxon>Thermodesulfobacteriota</taxon>
        <taxon>Desulfuromonadia</taxon>
        <taxon>Desulfuromonadales</taxon>
        <taxon>Desulfuromonadaceae</taxon>
        <taxon>Desulfuromonas</taxon>
    </lineage>
</organism>
<dbReference type="InterPro" id="IPR013105">
    <property type="entry name" value="TPR_2"/>
</dbReference>
<dbReference type="PROSITE" id="PS50005">
    <property type="entry name" value="TPR"/>
    <property type="match status" value="5"/>
</dbReference>
<evidence type="ECO:0000313" key="4">
    <source>
        <dbReference type="EMBL" id="ALC15980.1"/>
    </source>
</evidence>
<keyword evidence="2 3" id="KW-0802">TPR repeat</keyword>
<feature type="repeat" description="TPR" evidence="3">
    <location>
        <begin position="31"/>
        <end position="64"/>
    </location>
</feature>
<dbReference type="EMBL" id="CP010802">
    <property type="protein sequence ID" value="ALC15980.1"/>
    <property type="molecule type" value="Genomic_DNA"/>
</dbReference>
<name>A0A0M4D8F5_9BACT</name>
<dbReference type="InterPro" id="IPR051012">
    <property type="entry name" value="CellSynth/LPSAsmb/PSIAsmb"/>
</dbReference>
<dbReference type="Pfam" id="PF07719">
    <property type="entry name" value="TPR_2"/>
    <property type="match status" value="1"/>
</dbReference>
<dbReference type="OrthoDB" id="9815059at2"/>
<gene>
    <name evidence="4" type="ORF">DSOUD_1199</name>
</gene>
<reference evidence="4 5" key="1">
    <citation type="submission" date="2015-07" db="EMBL/GenBank/DDBJ databases">
        <title>Isolation and Genomic Characterization of a Novel Halophilic Metal-Reducing Deltaproteobacterium from the Deep Subsurface.</title>
        <authorList>
            <person name="Badalamenti J.P."/>
            <person name="Summers Z.M."/>
            <person name="Gralnick J.A."/>
            <person name="Bond D.R."/>
        </authorList>
    </citation>
    <scope>NUCLEOTIDE SEQUENCE [LARGE SCALE GENOMIC DNA]</scope>
    <source>
        <strain evidence="4 5">WTL</strain>
    </source>
</reference>
<feature type="repeat" description="TPR" evidence="3">
    <location>
        <begin position="65"/>
        <end position="98"/>
    </location>
</feature>
<feature type="repeat" description="TPR" evidence="3">
    <location>
        <begin position="203"/>
        <end position="236"/>
    </location>
</feature>
<dbReference type="Proteomes" id="UP000057158">
    <property type="component" value="Chromosome"/>
</dbReference>
<evidence type="ECO:0000313" key="5">
    <source>
        <dbReference type="Proteomes" id="UP000057158"/>
    </source>
</evidence>
<dbReference type="STRING" id="1603606.DSOUD_1199"/>
<feature type="repeat" description="TPR" evidence="3">
    <location>
        <begin position="169"/>
        <end position="202"/>
    </location>
</feature>
<protein>
    <submittedName>
        <fullName evidence="4">Uncharacterized protein</fullName>
    </submittedName>
</protein>
<dbReference type="InterPro" id="IPR011990">
    <property type="entry name" value="TPR-like_helical_dom_sf"/>
</dbReference>
<keyword evidence="1" id="KW-0677">Repeat</keyword>
<dbReference type="RefSeq" id="WP_053550134.1">
    <property type="nucleotide sequence ID" value="NZ_CP010802.1"/>
</dbReference>
<evidence type="ECO:0000256" key="1">
    <source>
        <dbReference type="ARBA" id="ARBA00022737"/>
    </source>
</evidence>
<sequence length="250" mass="28426">MLDRYLVWITMFLSIALLAGCGVSKKNLNSAEVHYTLGLSYLGENNPTRALNEFLIAEKADPANAEIQAALAQAYHMKKAYPEAERHYLRALHLTANDPQFLNNLGALYLDMERWDEAIRTFDQAASNLLFTRSEVALTGKGFAYFKKGNFLEAVTAFKKALVKNPNFTQARFRLAETYYVLDNPDLAIDEYRKILAITPDYPLAHYKLALAYVKNRQRDKALSSFREVIRLAPDSEWGKLSTDYLGILK</sequence>
<feature type="repeat" description="TPR" evidence="3">
    <location>
        <begin position="135"/>
        <end position="168"/>
    </location>
</feature>